<keyword evidence="4" id="KW-0547">Nucleotide-binding</keyword>
<dbReference type="GO" id="GO:0008865">
    <property type="term" value="F:fructokinase activity"/>
    <property type="evidence" value="ECO:0007669"/>
    <property type="project" value="TreeGrafter"/>
</dbReference>
<evidence type="ECO:0000256" key="1">
    <source>
        <dbReference type="ARBA" id="ARBA00004921"/>
    </source>
</evidence>
<reference evidence="6" key="1">
    <citation type="submission" date="2014-07" db="EMBL/GenBank/DDBJ databases">
        <title>Identification of a novel salt tolerance gene in wild soybean by whole-genome sequencing.</title>
        <authorList>
            <person name="Lam H.-M."/>
            <person name="Qi X."/>
            <person name="Li M.-W."/>
            <person name="Liu X."/>
            <person name="Xie M."/>
            <person name="Ni M."/>
            <person name="Xu X."/>
        </authorList>
    </citation>
    <scope>NUCLEOTIDE SEQUENCE [LARGE SCALE GENOMIC DNA]</scope>
    <source>
        <tissue evidence="6">Root</tissue>
    </source>
</reference>
<keyword evidence="4 6" id="KW-0808">Transferase</keyword>
<comment type="similarity">
    <text evidence="4">Belongs to the hexokinase family.</text>
</comment>
<dbReference type="GO" id="GO:0006096">
    <property type="term" value="P:glycolytic process"/>
    <property type="evidence" value="ECO:0007669"/>
    <property type="project" value="UniProtKB-KW"/>
</dbReference>
<protein>
    <recommendedName>
        <fullName evidence="4">Phosphotransferase</fullName>
        <ecNumber evidence="4">2.7.1.-</ecNumber>
    </recommendedName>
</protein>
<dbReference type="PRINTS" id="PR00475">
    <property type="entry name" value="HEXOKINASE"/>
</dbReference>
<dbReference type="Pfam" id="PF03727">
    <property type="entry name" value="Hexokinase_2"/>
    <property type="match status" value="1"/>
</dbReference>
<dbReference type="GO" id="GO:0005829">
    <property type="term" value="C:cytosol"/>
    <property type="evidence" value="ECO:0007669"/>
    <property type="project" value="TreeGrafter"/>
</dbReference>
<dbReference type="PANTHER" id="PTHR19443:SF63">
    <property type="entry name" value="HEXOKINASE-LIKE 1 PROTEIN-RELATED"/>
    <property type="match status" value="1"/>
</dbReference>
<dbReference type="Proteomes" id="UP000053555">
    <property type="component" value="Unassembled WGS sequence"/>
</dbReference>
<dbReference type="PANTHER" id="PTHR19443">
    <property type="entry name" value="HEXOKINASE"/>
    <property type="match status" value="1"/>
</dbReference>
<dbReference type="GO" id="GO:0006006">
    <property type="term" value="P:glucose metabolic process"/>
    <property type="evidence" value="ECO:0007669"/>
    <property type="project" value="TreeGrafter"/>
</dbReference>
<dbReference type="GO" id="GO:0005524">
    <property type="term" value="F:ATP binding"/>
    <property type="evidence" value="ECO:0007669"/>
    <property type="project" value="UniProtKB-UniRule"/>
</dbReference>
<dbReference type="GO" id="GO:0004340">
    <property type="term" value="F:glucokinase activity"/>
    <property type="evidence" value="ECO:0007669"/>
    <property type="project" value="TreeGrafter"/>
</dbReference>
<dbReference type="SUPFAM" id="SSF53067">
    <property type="entry name" value="Actin-like ATPase domain"/>
    <property type="match status" value="1"/>
</dbReference>
<dbReference type="GO" id="GO:0005536">
    <property type="term" value="F:D-glucose binding"/>
    <property type="evidence" value="ECO:0007669"/>
    <property type="project" value="InterPro"/>
</dbReference>
<proteinExistence type="inferred from homology"/>
<accession>A0A0B2P585</accession>
<sequence>MLTNGSPSGGGRLPWSEPPLRWQPPRPLSRASSSQWQVGLYHGEGKEGHSDFLFVLFGSLGRENSGDANRKWWYWLFIMVILEVYTFGNECNFFYQRGAGVEVNDTMATLARAEYWDNDVVVAVILGTGSNACYVEHINAIPKLQGYVSSSRKMIISIEWGAFSNGLPLTKFDREMDATSINPEAQPKRILEVKNILGLTKQHVASHLQVGFYMHL</sequence>
<dbReference type="UniPathway" id="UPA00242"/>
<evidence type="ECO:0000313" key="6">
    <source>
        <dbReference type="EMBL" id="KHN04400.1"/>
    </source>
</evidence>
<dbReference type="PROSITE" id="PS51748">
    <property type="entry name" value="HEXOKINASE_2"/>
    <property type="match status" value="1"/>
</dbReference>
<organism evidence="6">
    <name type="scientific">Glycine soja</name>
    <name type="common">Wild soybean</name>
    <dbReference type="NCBI Taxonomy" id="3848"/>
    <lineage>
        <taxon>Eukaryota</taxon>
        <taxon>Viridiplantae</taxon>
        <taxon>Streptophyta</taxon>
        <taxon>Embryophyta</taxon>
        <taxon>Tracheophyta</taxon>
        <taxon>Spermatophyta</taxon>
        <taxon>Magnoliopsida</taxon>
        <taxon>eudicotyledons</taxon>
        <taxon>Gunneridae</taxon>
        <taxon>Pentapetalae</taxon>
        <taxon>rosids</taxon>
        <taxon>fabids</taxon>
        <taxon>Fabales</taxon>
        <taxon>Fabaceae</taxon>
        <taxon>Papilionoideae</taxon>
        <taxon>50 kb inversion clade</taxon>
        <taxon>NPAAA clade</taxon>
        <taxon>indigoferoid/millettioid clade</taxon>
        <taxon>Phaseoleae</taxon>
        <taxon>Glycine</taxon>
        <taxon>Glycine subgen. Soja</taxon>
    </lineage>
</organism>
<comment type="pathway">
    <text evidence="1">Carbohydrate degradation.</text>
</comment>
<comment type="pathway">
    <text evidence="2">Carbohydrate metabolism; hexose metabolism.</text>
</comment>
<evidence type="ECO:0000256" key="2">
    <source>
        <dbReference type="ARBA" id="ARBA00005028"/>
    </source>
</evidence>
<dbReference type="GO" id="GO:0001678">
    <property type="term" value="P:intracellular glucose homeostasis"/>
    <property type="evidence" value="ECO:0007669"/>
    <property type="project" value="InterPro"/>
</dbReference>
<dbReference type="GO" id="GO:0005739">
    <property type="term" value="C:mitochondrion"/>
    <property type="evidence" value="ECO:0007669"/>
    <property type="project" value="TreeGrafter"/>
</dbReference>
<name>A0A0B2P585_GLYSO</name>
<keyword evidence="3 4" id="KW-0324">Glycolysis</keyword>
<dbReference type="InterPro" id="IPR001312">
    <property type="entry name" value="Hexokinase"/>
</dbReference>
<dbReference type="EC" id="2.7.1.-" evidence="4"/>
<gene>
    <name evidence="6" type="ORF">glysoja_041862</name>
</gene>
<dbReference type="InterPro" id="IPR043129">
    <property type="entry name" value="ATPase_NBD"/>
</dbReference>
<keyword evidence="4 6" id="KW-0418">Kinase</keyword>
<dbReference type="AlphaFoldDB" id="A0A0B2P585"/>
<dbReference type="Gene3D" id="3.40.367.20">
    <property type="match status" value="1"/>
</dbReference>
<feature type="domain" description="Hexokinase C-terminal" evidence="5">
    <location>
        <begin position="122"/>
        <end position="187"/>
    </location>
</feature>
<evidence type="ECO:0000256" key="4">
    <source>
        <dbReference type="RuleBase" id="RU362007"/>
    </source>
</evidence>
<dbReference type="EMBL" id="KN669272">
    <property type="protein sequence ID" value="KHN04400.1"/>
    <property type="molecule type" value="Genomic_DNA"/>
</dbReference>
<evidence type="ECO:0000256" key="3">
    <source>
        <dbReference type="ARBA" id="ARBA00023152"/>
    </source>
</evidence>
<evidence type="ECO:0000259" key="5">
    <source>
        <dbReference type="Pfam" id="PF03727"/>
    </source>
</evidence>
<keyword evidence="4" id="KW-0067">ATP-binding</keyword>
<dbReference type="InterPro" id="IPR022673">
    <property type="entry name" value="Hexokinase_C"/>
</dbReference>